<protein>
    <submittedName>
        <fullName evidence="1">Uncharacterized protein</fullName>
    </submittedName>
</protein>
<reference evidence="1 2" key="1">
    <citation type="submission" date="2013-01" db="EMBL/GenBank/DDBJ databases">
        <authorList>
            <person name="Harkins D.M."/>
            <person name="Durkin A.S."/>
            <person name="Brinkac L.M."/>
            <person name="Haft D.H."/>
            <person name="Selengut J.D."/>
            <person name="Sanka R."/>
            <person name="DePew J."/>
            <person name="Purushe J."/>
            <person name="Tulsiani S.M."/>
            <person name="Graham G.C."/>
            <person name="Burns M.-A."/>
            <person name="Dohnt M.F."/>
            <person name="Smythe L.D."/>
            <person name="McKay D.B."/>
            <person name="Craig S.B."/>
            <person name="Vinetz J.M."/>
            <person name="Sutton G.G."/>
            <person name="Nierman W.C."/>
            <person name="Fouts D.E."/>
        </authorList>
    </citation>
    <scope>NUCLEOTIDE SEQUENCE [LARGE SCALE GENOMIC DNA]</scope>
    <source>
        <strain evidence="1 2">LT2116</strain>
    </source>
</reference>
<sequence length="38" mass="4626">MFRKFINNPHVSFSFKVRDLKKAFGKTGKTFIHEREHF</sequence>
<dbReference type="EMBL" id="AHOR02000010">
    <property type="protein sequence ID" value="EMF83912.1"/>
    <property type="molecule type" value="Genomic_DNA"/>
</dbReference>
<gene>
    <name evidence="1" type="ORF">LEP1GSC188_4368</name>
</gene>
<comment type="caution">
    <text evidence="1">The sequence shown here is derived from an EMBL/GenBank/DDBJ whole genome shotgun (WGS) entry which is preliminary data.</text>
</comment>
<organism evidence="1 2">
    <name type="scientific">Leptospira weilii serovar Topaz str. LT2116</name>
    <dbReference type="NCBI Taxonomy" id="1088540"/>
    <lineage>
        <taxon>Bacteria</taxon>
        <taxon>Pseudomonadati</taxon>
        <taxon>Spirochaetota</taxon>
        <taxon>Spirochaetia</taxon>
        <taxon>Leptospirales</taxon>
        <taxon>Leptospiraceae</taxon>
        <taxon>Leptospira</taxon>
    </lineage>
</organism>
<accession>M3FUG2</accession>
<proteinExistence type="predicted"/>
<dbReference type="Proteomes" id="UP000011770">
    <property type="component" value="Unassembled WGS sequence"/>
</dbReference>
<name>M3FUG2_9LEPT</name>
<dbReference type="AlphaFoldDB" id="M3FUG2"/>
<evidence type="ECO:0000313" key="2">
    <source>
        <dbReference type="Proteomes" id="UP000011770"/>
    </source>
</evidence>
<evidence type="ECO:0000313" key="1">
    <source>
        <dbReference type="EMBL" id="EMF83912.1"/>
    </source>
</evidence>